<proteinExistence type="predicted"/>
<name>A0ABT3HNK1_9FLAO</name>
<gene>
    <name evidence="2" type="ORF">OH806_08600</name>
</gene>
<comment type="caution">
    <text evidence="2">The sequence shown here is derived from an EMBL/GenBank/DDBJ whole genome shotgun (WGS) entry which is preliminary data.</text>
</comment>
<accession>A0ABT3HNK1</accession>
<keyword evidence="1" id="KW-0732">Signal</keyword>
<feature type="chain" id="PRO_5045253738" evidence="1">
    <location>
        <begin position="20"/>
        <end position="186"/>
    </location>
</feature>
<dbReference type="Proteomes" id="UP001163719">
    <property type="component" value="Unassembled WGS sequence"/>
</dbReference>
<reference evidence="2" key="1">
    <citation type="submission" date="2022-10" db="EMBL/GenBank/DDBJ databases">
        <title>Chryseobacterium babae sp. nov. isolated from the gut of the beetle Oryctes rhinoceros, and Chryseobacterium kimseyorum sp. nov., isolated from a stick insect rearing cage.</title>
        <authorList>
            <person name="Shelomi M."/>
            <person name="Han C.-J."/>
            <person name="Chen W.-M."/>
            <person name="Chen H.-K."/>
            <person name="Liaw S.-J."/>
            <person name="Muhle E."/>
            <person name="Clermont D."/>
        </authorList>
    </citation>
    <scope>NUCLEOTIDE SEQUENCE</scope>
    <source>
        <strain evidence="2">WLa1L2M3</strain>
    </source>
</reference>
<evidence type="ECO:0000256" key="1">
    <source>
        <dbReference type="SAM" id="SignalP"/>
    </source>
</evidence>
<dbReference type="RefSeq" id="WP_264743269.1">
    <property type="nucleotide sequence ID" value="NZ_JAPDHV010000003.1"/>
</dbReference>
<evidence type="ECO:0000313" key="2">
    <source>
        <dbReference type="EMBL" id="MCW3161324.1"/>
    </source>
</evidence>
<evidence type="ECO:0000313" key="3">
    <source>
        <dbReference type="Proteomes" id="UP001163719"/>
    </source>
</evidence>
<feature type="signal peptide" evidence="1">
    <location>
        <begin position="1"/>
        <end position="19"/>
    </location>
</feature>
<dbReference type="EMBL" id="JAPDHV010000003">
    <property type="protein sequence ID" value="MCW3161324.1"/>
    <property type="molecule type" value="Genomic_DNA"/>
</dbReference>
<organism evidence="2 3">
    <name type="scientific">Chryseobacterium oryctis</name>
    <dbReference type="NCBI Taxonomy" id="2952618"/>
    <lineage>
        <taxon>Bacteria</taxon>
        <taxon>Pseudomonadati</taxon>
        <taxon>Bacteroidota</taxon>
        <taxon>Flavobacteriia</taxon>
        <taxon>Flavobacteriales</taxon>
        <taxon>Weeksellaceae</taxon>
        <taxon>Chryseobacterium group</taxon>
        <taxon>Chryseobacterium</taxon>
    </lineage>
</organism>
<sequence length="186" mass="19819">MTKYITTLFVVFAAITANAQVSIGGKQSVEGTSTILDFNSDTNGNKVEGTGANSQGIILPAVTDNTKALAATATHNNGTFLFDKSDSKVKMYENDKWVELSDAGITTQITDNTSAESTQNQGVIIGSPTSDAKGVLVLESADKAVILPRIANPHTTVKSPYPGMMCYDTVSKSLAVFNGEVWNYWK</sequence>
<keyword evidence="3" id="KW-1185">Reference proteome</keyword>
<protein>
    <submittedName>
        <fullName evidence="2">Uncharacterized protein</fullName>
    </submittedName>
</protein>